<dbReference type="AlphaFoldDB" id="A0A397UWN9"/>
<comment type="caution">
    <text evidence="1">The sequence shown here is derived from an EMBL/GenBank/DDBJ whole genome shotgun (WGS) entry which is preliminary data.</text>
</comment>
<reference evidence="1 2" key="1">
    <citation type="submission" date="2018-06" db="EMBL/GenBank/DDBJ databases">
        <title>Comparative genomics reveals the genomic features of Rhizophagus irregularis, R. cerebriforme, R. diaphanum and Gigaspora rosea, and their symbiotic lifestyle signature.</title>
        <authorList>
            <person name="Morin E."/>
            <person name="San Clemente H."/>
            <person name="Chen E.C.H."/>
            <person name="De La Providencia I."/>
            <person name="Hainaut M."/>
            <person name="Kuo A."/>
            <person name="Kohler A."/>
            <person name="Murat C."/>
            <person name="Tang N."/>
            <person name="Roy S."/>
            <person name="Loubradou J."/>
            <person name="Henrissat B."/>
            <person name="Grigoriev I.V."/>
            <person name="Corradi N."/>
            <person name="Roux C."/>
            <person name="Martin F.M."/>
        </authorList>
    </citation>
    <scope>NUCLEOTIDE SEQUENCE [LARGE SCALE GENOMIC DNA]</scope>
    <source>
        <strain evidence="1 2">DAOM 194757</strain>
    </source>
</reference>
<evidence type="ECO:0000313" key="1">
    <source>
        <dbReference type="EMBL" id="RIB13768.1"/>
    </source>
</evidence>
<keyword evidence="2" id="KW-1185">Reference proteome</keyword>
<organism evidence="1 2">
    <name type="scientific">Gigaspora rosea</name>
    <dbReference type="NCBI Taxonomy" id="44941"/>
    <lineage>
        <taxon>Eukaryota</taxon>
        <taxon>Fungi</taxon>
        <taxon>Fungi incertae sedis</taxon>
        <taxon>Mucoromycota</taxon>
        <taxon>Glomeromycotina</taxon>
        <taxon>Glomeromycetes</taxon>
        <taxon>Diversisporales</taxon>
        <taxon>Gigasporaceae</taxon>
        <taxon>Gigaspora</taxon>
    </lineage>
</organism>
<sequence>MNDFMPAFSSTFGPFPPPPVEVVTYWNCRMYLIAGMSFDPSLPVGIVVYCSRRMYLIAGMSFDHFLVFSVKSNLKSTSNLEST</sequence>
<proteinExistence type="predicted"/>
<gene>
    <name evidence="1" type="ORF">C2G38_2196928</name>
</gene>
<name>A0A397UWN9_9GLOM</name>
<dbReference type="EMBL" id="QKWP01000892">
    <property type="protein sequence ID" value="RIB13768.1"/>
    <property type="molecule type" value="Genomic_DNA"/>
</dbReference>
<accession>A0A397UWN9</accession>
<evidence type="ECO:0000313" key="2">
    <source>
        <dbReference type="Proteomes" id="UP000266673"/>
    </source>
</evidence>
<protein>
    <submittedName>
        <fullName evidence="1">Uncharacterized protein</fullName>
    </submittedName>
</protein>
<dbReference type="Proteomes" id="UP000266673">
    <property type="component" value="Unassembled WGS sequence"/>
</dbReference>